<comment type="caution">
    <text evidence="2">The sequence shown here is derived from an EMBL/GenBank/DDBJ whole genome shotgun (WGS) entry which is preliminary data.</text>
</comment>
<gene>
    <name evidence="2" type="ORF">EOD39_6406</name>
</gene>
<dbReference type="Proteomes" id="UP000289886">
    <property type="component" value="Unassembled WGS sequence"/>
</dbReference>
<name>A0A662YZQ4_ACIRT</name>
<dbReference type="AlphaFoldDB" id="A0A662YZQ4"/>
<evidence type="ECO:0000259" key="1">
    <source>
        <dbReference type="Pfam" id="PF25033"/>
    </source>
</evidence>
<dbReference type="InterPro" id="IPR039782">
    <property type="entry name" value="VPS13B"/>
</dbReference>
<accession>A0A662YZQ4</accession>
<feature type="domain" description="VPS13-like middle region" evidence="1">
    <location>
        <begin position="177"/>
        <end position="381"/>
    </location>
</feature>
<dbReference type="PANTHER" id="PTHR12517:SF0">
    <property type="entry name" value="INTERMEMBRANE LIPID TRANSFER PROTEIN VPS13B"/>
    <property type="match status" value="1"/>
</dbReference>
<keyword evidence="3" id="KW-1185">Reference proteome</keyword>
<reference evidence="2 3" key="1">
    <citation type="submission" date="2019-01" db="EMBL/GenBank/DDBJ databases">
        <title>Draft Genome and Complete Hox-Cluster Characterization of the Sterlet Sturgeon (Acipenser ruthenus).</title>
        <authorList>
            <person name="Wei Q."/>
        </authorList>
    </citation>
    <scope>NUCLEOTIDE SEQUENCE [LARGE SCALE GENOMIC DNA]</scope>
    <source>
        <strain evidence="2">WHYD16114868_AA</strain>
        <tissue evidence="2">Blood</tissue>
    </source>
</reference>
<evidence type="ECO:0000313" key="3">
    <source>
        <dbReference type="Proteomes" id="UP000289886"/>
    </source>
</evidence>
<evidence type="ECO:0000313" key="2">
    <source>
        <dbReference type="EMBL" id="RXN01537.1"/>
    </source>
</evidence>
<dbReference type="PANTHER" id="PTHR12517">
    <property type="entry name" value="VACUOLAR PROTEIN SORTING-ASSOCIATED PROTEIN 13B"/>
    <property type="match status" value="1"/>
</dbReference>
<protein>
    <submittedName>
        <fullName evidence="2">Vacuolar protein sorting-associated protein 13B</fullName>
    </submittedName>
</protein>
<dbReference type="Pfam" id="PF25033">
    <property type="entry name" value="VPS13_M"/>
    <property type="match status" value="1"/>
</dbReference>
<dbReference type="EMBL" id="SCEB01000038">
    <property type="protein sequence ID" value="RXN01537.1"/>
    <property type="molecule type" value="Genomic_DNA"/>
</dbReference>
<organism evidence="2 3">
    <name type="scientific">Acipenser ruthenus</name>
    <name type="common">Sterlet sturgeon</name>
    <dbReference type="NCBI Taxonomy" id="7906"/>
    <lineage>
        <taxon>Eukaryota</taxon>
        <taxon>Metazoa</taxon>
        <taxon>Chordata</taxon>
        <taxon>Craniata</taxon>
        <taxon>Vertebrata</taxon>
        <taxon>Euteleostomi</taxon>
        <taxon>Actinopterygii</taxon>
        <taxon>Chondrostei</taxon>
        <taxon>Acipenseriformes</taxon>
        <taxon>Acipenseridae</taxon>
        <taxon>Acipenser</taxon>
    </lineage>
</organism>
<proteinExistence type="predicted"/>
<dbReference type="InterPro" id="IPR056747">
    <property type="entry name" value="VPS13-like_M"/>
</dbReference>
<sequence>MPGSECDERKVQPWDAEEEIVVCGHSLEVNMTTSLDFFLSVAQVQLLQQLVKANLVGLEPLDRAELNEELARPLKMNPTLVKLEQMKHFLKKIIPDCDSDLSKHSPTDSIPCLETMQGSHQDQAIVIQEIPGQDDVWRVVSFFQKIFVHTSQIVVVMETEPHPSRPSLVMSVSSLTSSLNIKTVPKGTESPKMPCTYEVVFYNETEDSPGVMLWRYPEPRVLTFVRISPVPFNTTEDPDISTADLGDVIQVPCGLEYWDELQRSFVPYWEFNLSESRACELQLPSISLAGEQKELVASELWRIVLNKSQDTADEQSSDSESGSQILCDQLVPPTALAACTRVDSCFTPWFVPSAGVSLQLAHVELHLCHHLDQLDAGTSEQLIDGNVFVDLMFVNVGQYTVHSLDTAPQAWQQNRHPESEELVFSHFVICNDTHETLRFGQADADENLLLAGLHSHQYSWRSHKSPQLLHICIEGWRNWRWSEPFNVGTFIRTIQYKGGTASLIIKVQPLNGVQKQVVFSPFFTMRSHLPDPVIIRIEKRNLGQKKSQLIPGQG</sequence>